<evidence type="ECO:0000313" key="8">
    <source>
        <dbReference type="EMBL" id="OAA61104.1"/>
    </source>
</evidence>
<evidence type="ECO:0000313" key="9">
    <source>
        <dbReference type="Proteomes" id="UP000076874"/>
    </source>
</evidence>
<dbReference type="Pfam" id="PF00501">
    <property type="entry name" value="AMP-binding"/>
    <property type="match status" value="1"/>
</dbReference>
<dbReference type="InterPro" id="IPR000873">
    <property type="entry name" value="AMP-dep_synth/lig_dom"/>
</dbReference>
<dbReference type="STRING" id="1081102.A0A167TZA8"/>
<comment type="similarity">
    <text evidence="1">Belongs to the ATP-dependent AMP-binding enzyme family.</text>
</comment>
<comment type="catalytic activity">
    <reaction evidence="5">
        <text>a long-chain fatty acid + ATP + CoA = a long-chain fatty acyl-CoA + AMP + diphosphate</text>
        <dbReference type="Rhea" id="RHEA:15421"/>
        <dbReference type="ChEBI" id="CHEBI:30616"/>
        <dbReference type="ChEBI" id="CHEBI:33019"/>
        <dbReference type="ChEBI" id="CHEBI:57287"/>
        <dbReference type="ChEBI" id="CHEBI:57560"/>
        <dbReference type="ChEBI" id="CHEBI:83139"/>
        <dbReference type="ChEBI" id="CHEBI:456215"/>
        <dbReference type="EC" id="6.2.1.3"/>
    </reaction>
</comment>
<dbReference type="Gene3D" id="3.40.50.12780">
    <property type="entry name" value="N-terminal domain of ligase-like"/>
    <property type="match status" value="1"/>
</dbReference>
<gene>
    <name evidence="8" type="ORF">SPI_05128</name>
</gene>
<dbReference type="GO" id="GO:0005811">
    <property type="term" value="C:lipid droplet"/>
    <property type="evidence" value="ECO:0007669"/>
    <property type="project" value="TreeGrafter"/>
</dbReference>
<evidence type="ECO:0000256" key="1">
    <source>
        <dbReference type="ARBA" id="ARBA00006432"/>
    </source>
</evidence>
<evidence type="ECO:0000256" key="4">
    <source>
        <dbReference type="ARBA" id="ARBA00022840"/>
    </source>
</evidence>
<dbReference type="EMBL" id="AZHD01000008">
    <property type="protein sequence ID" value="OAA61104.1"/>
    <property type="molecule type" value="Genomic_DNA"/>
</dbReference>
<comment type="caution">
    <text evidence="8">The sequence shown here is derived from an EMBL/GenBank/DDBJ whole genome shotgun (WGS) entry which is preliminary data.</text>
</comment>
<dbReference type="InterPro" id="IPR020845">
    <property type="entry name" value="AMP-binding_CS"/>
</dbReference>
<dbReference type="GO" id="GO:0005783">
    <property type="term" value="C:endoplasmic reticulum"/>
    <property type="evidence" value="ECO:0007669"/>
    <property type="project" value="TreeGrafter"/>
</dbReference>
<dbReference type="SUPFAM" id="SSF56801">
    <property type="entry name" value="Acetyl-CoA synthetase-like"/>
    <property type="match status" value="1"/>
</dbReference>
<dbReference type="InterPro" id="IPR042099">
    <property type="entry name" value="ANL_N_sf"/>
</dbReference>
<proteinExistence type="inferred from homology"/>
<dbReference type="AlphaFoldDB" id="A0A167TZA8"/>
<keyword evidence="2" id="KW-0436">Ligase</keyword>
<evidence type="ECO:0000256" key="2">
    <source>
        <dbReference type="ARBA" id="ARBA00022598"/>
    </source>
</evidence>
<keyword evidence="4" id="KW-0067">ATP-binding</keyword>
<dbReference type="GO" id="GO:0004467">
    <property type="term" value="F:long-chain fatty acid-CoA ligase activity"/>
    <property type="evidence" value="ECO:0007669"/>
    <property type="project" value="UniProtKB-EC"/>
</dbReference>
<evidence type="ECO:0000256" key="5">
    <source>
        <dbReference type="ARBA" id="ARBA00036813"/>
    </source>
</evidence>
<dbReference type="PROSITE" id="PS00455">
    <property type="entry name" value="AMP_BINDING"/>
    <property type="match status" value="1"/>
</dbReference>
<keyword evidence="3" id="KW-0547">Nucleotide-binding</keyword>
<accession>A0A167TZA8</accession>
<organism evidence="8 9">
    <name type="scientific">Niveomyces insectorum RCEF 264</name>
    <dbReference type="NCBI Taxonomy" id="1081102"/>
    <lineage>
        <taxon>Eukaryota</taxon>
        <taxon>Fungi</taxon>
        <taxon>Dikarya</taxon>
        <taxon>Ascomycota</taxon>
        <taxon>Pezizomycotina</taxon>
        <taxon>Sordariomycetes</taxon>
        <taxon>Hypocreomycetidae</taxon>
        <taxon>Hypocreales</taxon>
        <taxon>Cordycipitaceae</taxon>
        <taxon>Niveomyces</taxon>
    </lineage>
</organism>
<name>A0A167TZA8_9HYPO</name>
<keyword evidence="9" id="KW-1185">Reference proteome</keyword>
<feature type="region of interest" description="Disordered" evidence="6">
    <location>
        <begin position="24"/>
        <end position="44"/>
    </location>
</feature>
<dbReference type="PANTHER" id="PTHR43272">
    <property type="entry name" value="LONG-CHAIN-FATTY-ACID--COA LIGASE"/>
    <property type="match status" value="1"/>
</dbReference>
<dbReference type="PANTHER" id="PTHR43272:SF83">
    <property type="entry name" value="ACYL-COA SYNTHETASE LONG-CHAIN, ISOFORM J"/>
    <property type="match status" value="1"/>
</dbReference>
<dbReference type="OrthoDB" id="1700726at2759"/>
<dbReference type="GO" id="GO:0005886">
    <property type="term" value="C:plasma membrane"/>
    <property type="evidence" value="ECO:0007669"/>
    <property type="project" value="TreeGrafter"/>
</dbReference>
<feature type="domain" description="AMP-dependent synthetase/ligase" evidence="7">
    <location>
        <begin position="98"/>
        <end position="538"/>
    </location>
</feature>
<evidence type="ECO:0000256" key="3">
    <source>
        <dbReference type="ARBA" id="ARBA00022741"/>
    </source>
</evidence>
<sequence length="719" mass="77831">MAYATGIFPLHAVEKPPFTVEVPGAQPVPNETIPRRHPKARDGLLETPAPGVDTVFALVRRSAEKYADRPAVGSRALLGIHKEIKKVPKVVDGAVRQVDKEWSYFELSDYTYQTHGEYFRYVLQLGSGLRRLGLAKHDKVHIFATTSPQWLAVSHACSSQSLTIVTAYDTLGESGVQHSLNQTGAVAMFVDPHLLKTATGPIETADTIRYVIYNNASHQPVPQEQIDAFRAKHPKLQVLSIDELQTMGQGDDDDHRQPALAPDPPSPEDTFCIMYTSGSTGLPKGVPVTHAAFVAAMAGLYCVVEACVSPREQVMAYLPLAHIFELVLENVVLFVGATLGYGSPRTLTDSSMKQGCPSDLRAFRPTVLIGVPQVWETVRKGVSGAVDSAGFLARTMFWYHLATKKALMQAGLLVGPVASYVSWTDSLIFGRVRATTGGRLRFIINGASTIAGDTKRFLSLVVAPMINGYGLTETCGNGALGSPLEWTDIAIGTIPGAIEVKLVGQPELGYHANPEPGSGQDPHGEIWIRGKPVLTEYYNNPQETAEAITADGWFRTGDIGAFDKTGQLRVVDRLKNLIKMQGGEYIALEKLEAVYRGATTVHHIMVYGDAEHARPVAIVSVNEKALANLAAKHGVTVNGSDGSATAVHNIPQLRAEVLKELVSVGRGAGLSPLELLQGVALVDDEWTPDNGLVTATQKVNRRLLKEKYKAELQTAFDDK</sequence>
<dbReference type="GO" id="GO:0035336">
    <property type="term" value="P:long-chain fatty-acyl-CoA metabolic process"/>
    <property type="evidence" value="ECO:0007669"/>
    <property type="project" value="TreeGrafter"/>
</dbReference>
<evidence type="ECO:0000259" key="7">
    <source>
        <dbReference type="Pfam" id="PF00501"/>
    </source>
</evidence>
<evidence type="ECO:0000256" key="6">
    <source>
        <dbReference type="SAM" id="MobiDB-lite"/>
    </source>
</evidence>
<dbReference type="GO" id="GO:0005524">
    <property type="term" value="F:ATP binding"/>
    <property type="evidence" value="ECO:0007669"/>
    <property type="project" value="UniProtKB-KW"/>
</dbReference>
<dbReference type="Proteomes" id="UP000076874">
    <property type="component" value="Unassembled WGS sequence"/>
</dbReference>
<reference evidence="8 9" key="1">
    <citation type="journal article" date="2016" name="Genome Biol. Evol.">
        <title>Divergent and convergent evolution of fungal pathogenicity.</title>
        <authorList>
            <person name="Shang Y."/>
            <person name="Xiao G."/>
            <person name="Zheng P."/>
            <person name="Cen K."/>
            <person name="Zhan S."/>
            <person name="Wang C."/>
        </authorList>
    </citation>
    <scope>NUCLEOTIDE SEQUENCE [LARGE SCALE GENOMIC DNA]</scope>
    <source>
        <strain evidence="8 9">RCEF 264</strain>
    </source>
</reference>
<protein>
    <submittedName>
        <fullName evidence="8">AMP-binding enzyme</fullName>
    </submittedName>
</protein>